<accession>A0A1I1IUQ2</accession>
<dbReference type="PANTHER" id="PTHR39583:SF2">
    <property type="entry name" value="TYPE II SECRETION SYSTEM PROTEIN J"/>
    <property type="match status" value="1"/>
</dbReference>
<dbReference type="Proteomes" id="UP000199058">
    <property type="component" value="Unassembled WGS sequence"/>
</dbReference>
<evidence type="ECO:0000313" key="9">
    <source>
        <dbReference type="Proteomes" id="UP000199058"/>
    </source>
</evidence>
<evidence type="ECO:0000256" key="3">
    <source>
        <dbReference type="ARBA" id="ARBA00022481"/>
    </source>
</evidence>
<protein>
    <submittedName>
        <fullName evidence="8">Prepilin-type N-terminal cleavage/methylation domain-containing protein</fullName>
    </submittedName>
</protein>
<name>A0A1I1IUQ2_9GAMM</name>
<keyword evidence="5" id="KW-0812">Transmembrane</keyword>
<dbReference type="InterPro" id="IPR051621">
    <property type="entry name" value="T2SS_protein_J"/>
</dbReference>
<dbReference type="OrthoDB" id="6119093at2"/>
<evidence type="ECO:0000256" key="5">
    <source>
        <dbReference type="ARBA" id="ARBA00022692"/>
    </source>
</evidence>
<dbReference type="RefSeq" id="WP_091964002.1">
    <property type="nucleotide sequence ID" value="NZ_FOLH01000005.1"/>
</dbReference>
<keyword evidence="4" id="KW-0997">Cell inner membrane</keyword>
<evidence type="ECO:0000256" key="1">
    <source>
        <dbReference type="ARBA" id="ARBA00004377"/>
    </source>
</evidence>
<gene>
    <name evidence="8" type="ORF">SAMN05660443_2405</name>
</gene>
<dbReference type="Pfam" id="PF07963">
    <property type="entry name" value="N_methyl"/>
    <property type="match status" value="1"/>
</dbReference>
<evidence type="ECO:0000313" key="8">
    <source>
        <dbReference type="EMBL" id="SFC37463.1"/>
    </source>
</evidence>
<evidence type="ECO:0000256" key="7">
    <source>
        <dbReference type="ARBA" id="ARBA00023136"/>
    </source>
</evidence>
<dbReference type="NCBIfam" id="TIGR02532">
    <property type="entry name" value="IV_pilin_GFxxxE"/>
    <property type="match status" value="1"/>
</dbReference>
<organism evidence="8 9">
    <name type="scientific">Marinospirillum celere</name>
    <dbReference type="NCBI Taxonomy" id="1122252"/>
    <lineage>
        <taxon>Bacteria</taxon>
        <taxon>Pseudomonadati</taxon>
        <taxon>Pseudomonadota</taxon>
        <taxon>Gammaproteobacteria</taxon>
        <taxon>Oceanospirillales</taxon>
        <taxon>Oceanospirillaceae</taxon>
        <taxon>Marinospirillum</taxon>
    </lineage>
</organism>
<dbReference type="STRING" id="1122252.SAMN05660443_2405"/>
<reference evidence="8 9" key="1">
    <citation type="submission" date="2016-10" db="EMBL/GenBank/DDBJ databases">
        <authorList>
            <person name="de Groot N.N."/>
        </authorList>
    </citation>
    <scope>NUCLEOTIDE SEQUENCE [LARGE SCALE GENOMIC DNA]</scope>
    <source>
        <strain evidence="8 9">DSM 18438</strain>
    </source>
</reference>
<keyword evidence="6" id="KW-1133">Transmembrane helix</keyword>
<dbReference type="SUPFAM" id="SSF54523">
    <property type="entry name" value="Pili subunits"/>
    <property type="match status" value="1"/>
</dbReference>
<dbReference type="InterPro" id="IPR012902">
    <property type="entry name" value="N_methyl_site"/>
</dbReference>
<dbReference type="GO" id="GO:0005886">
    <property type="term" value="C:plasma membrane"/>
    <property type="evidence" value="ECO:0007669"/>
    <property type="project" value="UniProtKB-SubCell"/>
</dbReference>
<dbReference type="PROSITE" id="PS00409">
    <property type="entry name" value="PROKAR_NTER_METHYL"/>
    <property type="match status" value="1"/>
</dbReference>
<keyword evidence="3" id="KW-0488">Methylation</keyword>
<sequence length="218" mass="24628">MMQSKNLQQGFTLIEMLVALALGALMMTGIAASFSAMTQTQSLTRDYEQIQETLRFTTSLISRSLRTAEELVNEPDDNAPTDANQFSVRRVGDDERRSCNGQTPDAEFYETYYQPAGTNQLACRVSRVEGTQQSWEGEEVIAYGISSFNLTCLAYSHEDEQRNTDYDACSDVDPAQVIAVKFMLTFDSSEFRRLESYPEHRFIATLRSRLRECANNGC</sequence>
<dbReference type="InterPro" id="IPR045584">
    <property type="entry name" value="Pilin-like"/>
</dbReference>
<dbReference type="AlphaFoldDB" id="A0A1I1IUQ2"/>
<evidence type="ECO:0000256" key="4">
    <source>
        <dbReference type="ARBA" id="ARBA00022519"/>
    </source>
</evidence>
<keyword evidence="7" id="KW-0472">Membrane</keyword>
<evidence type="ECO:0000256" key="2">
    <source>
        <dbReference type="ARBA" id="ARBA00022475"/>
    </source>
</evidence>
<dbReference type="PANTHER" id="PTHR39583">
    <property type="entry name" value="TYPE II SECRETION SYSTEM PROTEIN J-RELATED"/>
    <property type="match status" value="1"/>
</dbReference>
<dbReference type="EMBL" id="FOLH01000005">
    <property type="protein sequence ID" value="SFC37463.1"/>
    <property type="molecule type" value="Genomic_DNA"/>
</dbReference>
<evidence type="ECO:0000256" key="6">
    <source>
        <dbReference type="ARBA" id="ARBA00022989"/>
    </source>
</evidence>
<proteinExistence type="predicted"/>
<keyword evidence="2" id="KW-1003">Cell membrane</keyword>
<keyword evidence="9" id="KW-1185">Reference proteome</keyword>
<comment type="subcellular location">
    <subcellularLocation>
        <location evidence="1">Cell inner membrane</location>
        <topology evidence="1">Single-pass membrane protein</topology>
    </subcellularLocation>
</comment>